<evidence type="ECO:0000256" key="9">
    <source>
        <dbReference type="HAMAP-Rule" id="MF_00195"/>
    </source>
</evidence>
<sequence length="443" mass="49394">MAKPIVAIVGRPNVGKSTLFNKLIGQRLSIVEDTPGVTRDRIYAQCEWLNHEFMLVDTGGIEPYSEDVILSQMRRQAEVAIESASVIILVTDVRSGVTATDQEVATMLLKSGKPIILCVNKVDSIGDTPAEVYEFYNLGLGDPIPVSSTHGHGTGDLLDEVLKHLPEGEEEDYGDDVIKVAVIGKPNVGKSSLINKIAGEERVIVSNIAGTTRDAVDTVVENESGKFVFIDTAGIRRKSKVFENIERYSVLRAYMAVDRADVCVIVIDATEGFTEQDSKVAGYAHEQGKGCIVAVNKWDAVEDKTDKTMKEFSDKLRVDFSFMSYVPFLFISALTGQRVNKLYEMIKEVAEKNAIRVTTGSLNDLLAYATARVQPPSDKGRRLKIYYITQASTKPPTFVAFVNRKELFHFSYQRYLENQIRETFDLQGTPIRFIVRERDRNDT</sequence>
<dbReference type="Pfam" id="PF14714">
    <property type="entry name" value="KH_dom-like"/>
    <property type="match status" value="1"/>
</dbReference>
<comment type="subunit">
    <text evidence="9">Associates with the 50S ribosomal subunit.</text>
</comment>
<dbReference type="PRINTS" id="PR00449">
    <property type="entry name" value="RASTRNSFRMNG"/>
</dbReference>
<dbReference type="CDD" id="cd01894">
    <property type="entry name" value="EngA1"/>
    <property type="match status" value="1"/>
</dbReference>
<feature type="binding site" evidence="9">
    <location>
        <begin position="184"/>
        <end position="191"/>
    </location>
    <ligand>
        <name>GTP</name>
        <dbReference type="ChEBI" id="CHEBI:37565"/>
        <label>2</label>
    </ligand>
</feature>
<comment type="caution">
    <text evidence="13">The sequence shown here is derived from an EMBL/GenBank/DDBJ whole genome shotgun (WGS) entry which is preliminary data.</text>
</comment>
<feature type="domain" description="EngA-type G" evidence="12">
    <location>
        <begin position="178"/>
        <end position="354"/>
    </location>
</feature>
<feature type="binding site" evidence="9">
    <location>
        <begin position="10"/>
        <end position="17"/>
    </location>
    <ligand>
        <name>GTP</name>
        <dbReference type="ChEBI" id="CHEBI:37565"/>
        <label>1</label>
    </ligand>
</feature>
<dbReference type="InterPro" id="IPR027417">
    <property type="entry name" value="P-loop_NTPase"/>
</dbReference>
<feature type="binding site" evidence="9">
    <location>
        <begin position="57"/>
        <end position="61"/>
    </location>
    <ligand>
        <name>GTP</name>
        <dbReference type="ChEBI" id="CHEBI:37565"/>
        <label>1</label>
    </ligand>
</feature>
<dbReference type="AlphaFoldDB" id="A0A926E6E8"/>
<dbReference type="HAMAP" id="MF_00195">
    <property type="entry name" value="GTPase_Der"/>
    <property type="match status" value="1"/>
</dbReference>
<dbReference type="CDD" id="cd01895">
    <property type="entry name" value="EngA2"/>
    <property type="match status" value="1"/>
</dbReference>
<dbReference type="InterPro" id="IPR031166">
    <property type="entry name" value="G_ENGA"/>
</dbReference>
<evidence type="ECO:0000256" key="11">
    <source>
        <dbReference type="RuleBase" id="RU004481"/>
    </source>
</evidence>
<evidence type="ECO:0000256" key="5">
    <source>
        <dbReference type="ARBA" id="ARBA00022741"/>
    </source>
</evidence>
<evidence type="ECO:0000259" key="12">
    <source>
        <dbReference type="PROSITE" id="PS51712"/>
    </source>
</evidence>
<evidence type="ECO:0000256" key="7">
    <source>
        <dbReference type="ARBA" id="ARBA00032345"/>
    </source>
</evidence>
<evidence type="ECO:0000256" key="1">
    <source>
        <dbReference type="ARBA" id="ARBA00008279"/>
    </source>
</evidence>
<comment type="similarity">
    <text evidence="1 9 10 11">Belongs to the TRAFAC class TrmE-Era-EngA-EngB-Septin-like GTPase superfamily. EngA (Der) GTPase family.</text>
</comment>
<dbReference type="Gene3D" id="3.30.300.20">
    <property type="match status" value="1"/>
</dbReference>
<dbReference type="InterPro" id="IPR003593">
    <property type="entry name" value="AAA+_ATPase"/>
</dbReference>
<dbReference type="InterPro" id="IPR032859">
    <property type="entry name" value="KH_dom-like"/>
</dbReference>
<feature type="binding site" evidence="9">
    <location>
        <begin position="231"/>
        <end position="235"/>
    </location>
    <ligand>
        <name>GTP</name>
        <dbReference type="ChEBI" id="CHEBI:37565"/>
        <label>2</label>
    </ligand>
</feature>
<organism evidence="13 14">
    <name type="scientific">Fumia xinanensis</name>
    <dbReference type="NCBI Taxonomy" id="2763659"/>
    <lineage>
        <taxon>Bacteria</taxon>
        <taxon>Bacillati</taxon>
        <taxon>Bacillota</taxon>
        <taxon>Clostridia</taxon>
        <taxon>Eubacteriales</taxon>
        <taxon>Oscillospiraceae</taxon>
        <taxon>Fumia</taxon>
    </lineage>
</organism>
<dbReference type="PROSITE" id="PS51712">
    <property type="entry name" value="G_ENGA"/>
    <property type="match status" value="2"/>
</dbReference>
<evidence type="ECO:0000256" key="4">
    <source>
        <dbReference type="ARBA" id="ARBA00022737"/>
    </source>
</evidence>
<dbReference type="InterPro" id="IPR006073">
    <property type="entry name" value="GTP-bd"/>
</dbReference>
<dbReference type="GO" id="GO:0042254">
    <property type="term" value="P:ribosome biogenesis"/>
    <property type="evidence" value="ECO:0007669"/>
    <property type="project" value="UniProtKB-KW"/>
</dbReference>
<gene>
    <name evidence="9 13" type="primary">der</name>
    <name evidence="13" type="ORF">H8710_09700</name>
</gene>
<keyword evidence="3 9" id="KW-0690">Ribosome biogenesis</keyword>
<evidence type="ECO:0000256" key="2">
    <source>
        <dbReference type="ARBA" id="ARBA00020953"/>
    </source>
</evidence>
<dbReference type="NCBIfam" id="TIGR00231">
    <property type="entry name" value="small_GTP"/>
    <property type="match status" value="2"/>
</dbReference>
<dbReference type="PIRSF" id="PIRSF006485">
    <property type="entry name" value="GTP-binding_EngA"/>
    <property type="match status" value="1"/>
</dbReference>
<dbReference type="PANTHER" id="PTHR43834:SF6">
    <property type="entry name" value="GTPASE DER"/>
    <property type="match status" value="1"/>
</dbReference>
<name>A0A926E6E8_9FIRM</name>
<dbReference type="GO" id="GO:0043022">
    <property type="term" value="F:ribosome binding"/>
    <property type="evidence" value="ECO:0007669"/>
    <property type="project" value="TreeGrafter"/>
</dbReference>
<dbReference type="EMBL" id="JACRSV010000003">
    <property type="protein sequence ID" value="MBC8560335.1"/>
    <property type="molecule type" value="Genomic_DNA"/>
</dbReference>
<dbReference type="SUPFAM" id="SSF52540">
    <property type="entry name" value="P-loop containing nucleoside triphosphate hydrolases"/>
    <property type="match status" value="2"/>
</dbReference>
<evidence type="ECO:0000256" key="8">
    <source>
        <dbReference type="ARBA" id="ARBA00053470"/>
    </source>
</evidence>
<dbReference type="InterPro" id="IPR005225">
    <property type="entry name" value="Small_GTP-bd"/>
</dbReference>
<reference evidence="13" key="1">
    <citation type="submission" date="2020-08" db="EMBL/GenBank/DDBJ databases">
        <title>Genome public.</title>
        <authorList>
            <person name="Liu C."/>
            <person name="Sun Q."/>
        </authorList>
    </citation>
    <scope>NUCLEOTIDE SEQUENCE</scope>
    <source>
        <strain evidence="13">NSJ-33</strain>
    </source>
</reference>
<evidence type="ECO:0000256" key="6">
    <source>
        <dbReference type="ARBA" id="ARBA00023134"/>
    </source>
</evidence>
<keyword evidence="5 9" id="KW-0547">Nucleotide-binding</keyword>
<feature type="binding site" evidence="9">
    <location>
        <begin position="296"/>
        <end position="299"/>
    </location>
    <ligand>
        <name>GTP</name>
        <dbReference type="ChEBI" id="CHEBI:37565"/>
        <label>2</label>
    </ligand>
</feature>
<keyword evidence="14" id="KW-1185">Reference proteome</keyword>
<dbReference type="GO" id="GO:0005525">
    <property type="term" value="F:GTP binding"/>
    <property type="evidence" value="ECO:0007669"/>
    <property type="project" value="UniProtKB-UniRule"/>
</dbReference>
<evidence type="ECO:0000313" key="14">
    <source>
        <dbReference type="Proteomes" id="UP000610760"/>
    </source>
</evidence>
<accession>A0A926E6E8</accession>
<dbReference type="Gene3D" id="3.40.50.300">
    <property type="entry name" value="P-loop containing nucleotide triphosphate hydrolases"/>
    <property type="match status" value="2"/>
</dbReference>
<protein>
    <recommendedName>
        <fullName evidence="2 9">GTPase Der</fullName>
    </recommendedName>
    <alternativeName>
        <fullName evidence="7 9">GTP-binding protein EngA</fullName>
    </alternativeName>
</protein>
<dbReference type="Proteomes" id="UP000610760">
    <property type="component" value="Unassembled WGS sequence"/>
</dbReference>
<dbReference type="RefSeq" id="WP_249295341.1">
    <property type="nucleotide sequence ID" value="NZ_JACRSV010000003.1"/>
</dbReference>
<dbReference type="FunFam" id="3.40.50.300:FF:000040">
    <property type="entry name" value="GTPase Der"/>
    <property type="match status" value="1"/>
</dbReference>
<feature type="domain" description="EngA-type G" evidence="12">
    <location>
        <begin position="4"/>
        <end position="169"/>
    </location>
</feature>
<feature type="binding site" evidence="9">
    <location>
        <begin position="120"/>
        <end position="123"/>
    </location>
    <ligand>
        <name>GTP</name>
        <dbReference type="ChEBI" id="CHEBI:37565"/>
        <label>1</label>
    </ligand>
</feature>
<comment type="function">
    <text evidence="8 9 11">GTPase that plays an essential role in the late steps of ribosome biogenesis.</text>
</comment>
<proteinExistence type="inferred from homology"/>
<keyword evidence="6 9" id="KW-0342">GTP-binding</keyword>
<evidence type="ECO:0000256" key="10">
    <source>
        <dbReference type="PROSITE-ProRule" id="PRU01049"/>
    </source>
</evidence>
<dbReference type="Pfam" id="PF01926">
    <property type="entry name" value="MMR_HSR1"/>
    <property type="match status" value="2"/>
</dbReference>
<dbReference type="PANTHER" id="PTHR43834">
    <property type="entry name" value="GTPASE DER"/>
    <property type="match status" value="1"/>
</dbReference>
<dbReference type="SMART" id="SM00382">
    <property type="entry name" value="AAA"/>
    <property type="match status" value="2"/>
</dbReference>
<dbReference type="InterPro" id="IPR016484">
    <property type="entry name" value="GTPase_Der"/>
</dbReference>
<dbReference type="FunFam" id="3.30.300.20:FF:000004">
    <property type="entry name" value="GTPase Der"/>
    <property type="match status" value="1"/>
</dbReference>
<dbReference type="NCBIfam" id="TIGR03594">
    <property type="entry name" value="GTPase_EngA"/>
    <property type="match status" value="1"/>
</dbReference>
<dbReference type="InterPro" id="IPR015946">
    <property type="entry name" value="KH_dom-like_a/b"/>
</dbReference>
<dbReference type="FunFam" id="3.40.50.300:FF:000057">
    <property type="entry name" value="GTPase Der"/>
    <property type="match status" value="1"/>
</dbReference>
<evidence type="ECO:0000256" key="3">
    <source>
        <dbReference type="ARBA" id="ARBA00022517"/>
    </source>
</evidence>
<keyword evidence="4 11" id="KW-0677">Repeat</keyword>
<evidence type="ECO:0000313" key="13">
    <source>
        <dbReference type="EMBL" id="MBC8560335.1"/>
    </source>
</evidence>